<evidence type="ECO:0000256" key="9">
    <source>
        <dbReference type="ARBA" id="ARBA00025772"/>
    </source>
</evidence>
<evidence type="ECO:0000256" key="5">
    <source>
        <dbReference type="ARBA" id="ARBA00022519"/>
    </source>
</evidence>
<evidence type="ECO:0000256" key="8">
    <source>
        <dbReference type="ARBA" id="ARBA00023136"/>
    </source>
</evidence>
<dbReference type="Gene3D" id="3.55.40.10">
    <property type="entry name" value="minor pseudopilin epsh domain"/>
    <property type="match status" value="1"/>
</dbReference>
<evidence type="ECO:0000259" key="12">
    <source>
        <dbReference type="Pfam" id="PF12019"/>
    </source>
</evidence>
<feature type="transmembrane region" description="Helical" evidence="11">
    <location>
        <begin position="37"/>
        <end position="58"/>
    </location>
</feature>
<dbReference type="InterPro" id="IPR045584">
    <property type="entry name" value="Pilin-like"/>
</dbReference>
<dbReference type="GO" id="GO:0015628">
    <property type="term" value="P:protein secretion by the type II secretion system"/>
    <property type="evidence" value="ECO:0007669"/>
    <property type="project" value="InterPro"/>
</dbReference>
<dbReference type="InterPro" id="IPR012902">
    <property type="entry name" value="N_methyl_site"/>
</dbReference>
<protein>
    <recommendedName>
        <fullName evidence="2">Type II secretion system protein H</fullName>
    </recommendedName>
    <alternativeName>
        <fullName evidence="10">General secretion pathway protein H</fullName>
    </alternativeName>
</protein>
<dbReference type="Pfam" id="PF07963">
    <property type="entry name" value="N_methyl"/>
    <property type="match status" value="1"/>
</dbReference>
<comment type="similarity">
    <text evidence="9">Belongs to the GSP H family.</text>
</comment>
<dbReference type="Pfam" id="PF12019">
    <property type="entry name" value="GspH"/>
    <property type="match status" value="1"/>
</dbReference>
<dbReference type="EMBL" id="CP044065">
    <property type="protein sequence ID" value="QET02529.1"/>
    <property type="molecule type" value="Genomic_DNA"/>
</dbReference>
<comment type="subcellular location">
    <subcellularLocation>
        <location evidence="1">Cell inner membrane</location>
        <topology evidence="1">Single-pass membrane protein</topology>
    </subcellularLocation>
</comment>
<dbReference type="Proteomes" id="UP000322822">
    <property type="component" value="Chromosome 1"/>
</dbReference>
<sequence length="200" mass="21284">MRRARASQYRRAPGVDAESVSEQAGVLVTRAIDRQRAFTLIELVTTLAIAAIAMAAVVPSAATFVREHRVAATTERLASALTMARTTAIARRTYVSVAPLGTGWQEGWRVFVEHDPPRGQFNGRDAVLLLEDRLSSDLAALTPGANAVTFSPVGRVVAAGPPGGRQHIGFRIESASRLVEIGAMGQVRVCIPASQPTACK</sequence>
<organism evidence="13 14">
    <name type="scientific">Cupriavidus pauculus</name>
    <dbReference type="NCBI Taxonomy" id="82633"/>
    <lineage>
        <taxon>Bacteria</taxon>
        <taxon>Pseudomonadati</taxon>
        <taxon>Pseudomonadota</taxon>
        <taxon>Betaproteobacteria</taxon>
        <taxon>Burkholderiales</taxon>
        <taxon>Burkholderiaceae</taxon>
        <taxon>Cupriavidus</taxon>
    </lineage>
</organism>
<keyword evidence="7 11" id="KW-1133">Transmembrane helix</keyword>
<dbReference type="GO" id="GO:0015627">
    <property type="term" value="C:type II protein secretion system complex"/>
    <property type="evidence" value="ECO:0007669"/>
    <property type="project" value="InterPro"/>
</dbReference>
<keyword evidence="8 11" id="KW-0472">Membrane</keyword>
<evidence type="ECO:0000256" key="7">
    <source>
        <dbReference type="ARBA" id="ARBA00022989"/>
    </source>
</evidence>
<evidence type="ECO:0000256" key="1">
    <source>
        <dbReference type="ARBA" id="ARBA00004377"/>
    </source>
</evidence>
<proteinExistence type="inferred from homology"/>
<keyword evidence="5" id="KW-0997">Cell inner membrane</keyword>
<dbReference type="AlphaFoldDB" id="A0A5P2H5A3"/>
<dbReference type="NCBIfam" id="TIGR02532">
    <property type="entry name" value="IV_pilin_GFxxxE"/>
    <property type="match status" value="1"/>
</dbReference>
<evidence type="ECO:0000256" key="4">
    <source>
        <dbReference type="ARBA" id="ARBA00022481"/>
    </source>
</evidence>
<dbReference type="GO" id="GO:0005886">
    <property type="term" value="C:plasma membrane"/>
    <property type="evidence" value="ECO:0007669"/>
    <property type="project" value="UniProtKB-SubCell"/>
</dbReference>
<keyword evidence="6 11" id="KW-0812">Transmembrane</keyword>
<evidence type="ECO:0000256" key="10">
    <source>
        <dbReference type="ARBA" id="ARBA00030775"/>
    </source>
</evidence>
<keyword evidence="3" id="KW-1003">Cell membrane</keyword>
<evidence type="ECO:0000256" key="2">
    <source>
        <dbReference type="ARBA" id="ARBA00021549"/>
    </source>
</evidence>
<evidence type="ECO:0000256" key="3">
    <source>
        <dbReference type="ARBA" id="ARBA00022475"/>
    </source>
</evidence>
<keyword evidence="4" id="KW-0488">Methylation</keyword>
<evidence type="ECO:0000256" key="11">
    <source>
        <dbReference type="SAM" id="Phobius"/>
    </source>
</evidence>
<evidence type="ECO:0000313" key="13">
    <source>
        <dbReference type="EMBL" id="QET02529.1"/>
    </source>
</evidence>
<name>A0A5P2H5A3_9BURK</name>
<dbReference type="OrthoDB" id="9180128at2"/>
<accession>A0A5P2H5A3</accession>
<evidence type="ECO:0000313" key="14">
    <source>
        <dbReference type="Proteomes" id="UP000322822"/>
    </source>
</evidence>
<reference evidence="13 14" key="1">
    <citation type="submission" date="2019-09" db="EMBL/GenBank/DDBJ databases">
        <title>FDA dAtabase for Regulatory Grade micrObial Sequences (FDA-ARGOS): Supporting development and validation of Infectious Disease Dx tests.</title>
        <authorList>
            <person name="Sciortino C."/>
            <person name="Tallon L."/>
            <person name="Sadzewicz L."/>
            <person name="Vavikolanu K."/>
            <person name="Mehta A."/>
            <person name="Aluvathingal J."/>
            <person name="Nadendla S."/>
            <person name="Nandy P."/>
            <person name="Geyer C."/>
            <person name="Yan Y."/>
            <person name="Sichtig H."/>
        </authorList>
    </citation>
    <scope>NUCLEOTIDE SEQUENCE [LARGE SCALE GENOMIC DNA]</scope>
    <source>
        <strain evidence="13 14">FDAARGOS_664</strain>
    </source>
</reference>
<dbReference type="SUPFAM" id="SSF54523">
    <property type="entry name" value="Pili subunits"/>
    <property type="match status" value="1"/>
</dbReference>
<dbReference type="InterPro" id="IPR022346">
    <property type="entry name" value="T2SS_GspH"/>
</dbReference>
<evidence type="ECO:0000256" key="6">
    <source>
        <dbReference type="ARBA" id="ARBA00022692"/>
    </source>
</evidence>
<gene>
    <name evidence="13" type="ORF">FOB72_11090</name>
</gene>
<feature type="domain" description="General secretion pathway GspH" evidence="12">
    <location>
        <begin position="74"/>
        <end position="181"/>
    </location>
</feature>